<dbReference type="EMBL" id="VTPC01036447">
    <property type="protein sequence ID" value="KAF2891223.1"/>
    <property type="molecule type" value="Genomic_DNA"/>
</dbReference>
<dbReference type="Proteomes" id="UP000801492">
    <property type="component" value="Unassembled WGS sequence"/>
</dbReference>
<sequence>MLFSQPAEVDLLIGSQVFFKLLCIGQICLGPEQPIFQKTRFGWVVSGPIGLKSTNNLQCHFSQLYDISDQFSRFWKLEHYPMEKVLSEEENACETQFVKSTYRNAEGRFVVSILFKEPVEVLRDSSEVAQKRLFSLERRLQANPELYTRYSSFMKEYEELAYMSFYVDDLLTGADDLEQARQICSQLSAVLGAGCFKLRKWISNDPKVLRNIPKSEWHPGILEFGSHERIHTLGLTWSVQSDYLMYSIAKFSTQTITKRVILSEISQIFDPLGL</sequence>
<dbReference type="OrthoDB" id="8034802at2759"/>
<organism evidence="1 2">
    <name type="scientific">Ignelater luminosus</name>
    <name type="common">Cucubano</name>
    <name type="synonym">Pyrophorus luminosus</name>
    <dbReference type="NCBI Taxonomy" id="2038154"/>
    <lineage>
        <taxon>Eukaryota</taxon>
        <taxon>Metazoa</taxon>
        <taxon>Ecdysozoa</taxon>
        <taxon>Arthropoda</taxon>
        <taxon>Hexapoda</taxon>
        <taxon>Insecta</taxon>
        <taxon>Pterygota</taxon>
        <taxon>Neoptera</taxon>
        <taxon>Endopterygota</taxon>
        <taxon>Coleoptera</taxon>
        <taxon>Polyphaga</taxon>
        <taxon>Elateriformia</taxon>
        <taxon>Elateroidea</taxon>
        <taxon>Elateridae</taxon>
        <taxon>Agrypninae</taxon>
        <taxon>Pyrophorini</taxon>
        <taxon>Ignelater</taxon>
    </lineage>
</organism>
<reference evidence="1" key="1">
    <citation type="submission" date="2019-08" db="EMBL/GenBank/DDBJ databases">
        <title>The genome of the North American firefly Photinus pyralis.</title>
        <authorList>
            <consortium name="Photinus pyralis genome working group"/>
            <person name="Fallon T.R."/>
            <person name="Sander Lower S.E."/>
            <person name="Weng J.-K."/>
        </authorList>
    </citation>
    <scope>NUCLEOTIDE SEQUENCE</scope>
    <source>
        <strain evidence="1">TRF0915ILg1</strain>
        <tissue evidence="1">Whole body</tissue>
    </source>
</reference>
<dbReference type="PANTHER" id="PTHR47331:SF1">
    <property type="entry name" value="GAG-LIKE PROTEIN"/>
    <property type="match status" value="1"/>
</dbReference>
<feature type="non-terminal residue" evidence="1">
    <location>
        <position position="274"/>
    </location>
</feature>
<gene>
    <name evidence="1" type="ORF">ILUMI_14950</name>
</gene>
<comment type="caution">
    <text evidence="1">The sequence shown here is derived from an EMBL/GenBank/DDBJ whole genome shotgun (WGS) entry which is preliminary data.</text>
</comment>
<accession>A0A8K0GAF5</accession>
<name>A0A8K0GAF5_IGNLU</name>
<keyword evidence="2" id="KW-1185">Reference proteome</keyword>
<protein>
    <submittedName>
        <fullName evidence="1">Uncharacterized protein</fullName>
    </submittedName>
</protein>
<proteinExistence type="predicted"/>
<dbReference type="AlphaFoldDB" id="A0A8K0GAF5"/>
<evidence type="ECO:0000313" key="1">
    <source>
        <dbReference type="EMBL" id="KAF2891223.1"/>
    </source>
</evidence>
<dbReference type="PANTHER" id="PTHR47331">
    <property type="entry name" value="PHD-TYPE DOMAIN-CONTAINING PROTEIN"/>
    <property type="match status" value="1"/>
</dbReference>
<evidence type="ECO:0000313" key="2">
    <source>
        <dbReference type="Proteomes" id="UP000801492"/>
    </source>
</evidence>